<sequence length="114" mass="12224">MGKPLKCYHGHCGSYVQPPPPSDYDILPVFVAFVLICRILASNITKEPFSQGGIVASSSLMPGAPPMSAYSSQRKVIDTDVAVAELELDSLLHCSLSGLMIIRVFVDPGARAVY</sequence>
<reference evidence="1 2" key="1">
    <citation type="submission" date="2007-06" db="EMBL/GenBank/DDBJ databases">
        <title>The Genome Sequence of Coccidioides posadasii RMSCC_3488.</title>
        <authorList>
            <consortium name="Coccidioides Genome Resources Consortium"/>
            <consortium name="The Broad Institute Genome Sequencing Platform"/>
            <person name="Henn M.R."/>
            <person name="Sykes S."/>
            <person name="Young S."/>
            <person name="Jaffe D."/>
            <person name="Berlin A."/>
            <person name="Alvarez P."/>
            <person name="Butler J."/>
            <person name="Gnerre S."/>
            <person name="Grabherr M."/>
            <person name="Mauceli E."/>
            <person name="Brockman W."/>
            <person name="Kodira C."/>
            <person name="Alvarado L."/>
            <person name="Zeng Q."/>
            <person name="Crawford M."/>
            <person name="Antoine C."/>
            <person name="Devon K."/>
            <person name="Galgiani J."/>
            <person name="Orsborn K."/>
            <person name="Lewis M.L."/>
            <person name="Nusbaum C."/>
            <person name="Galagan J."/>
            <person name="Birren B."/>
        </authorList>
    </citation>
    <scope>NUCLEOTIDE SEQUENCE [LARGE SCALE GENOMIC DNA]</scope>
    <source>
        <strain evidence="1 2">RMSCC 3488</strain>
    </source>
</reference>
<gene>
    <name evidence="1" type="ORF">CPAG_07360</name>
</gene>
<dbReference type="VEuPathDB" id="FungiDB:CPAG_07360"/>
<reference evidence="2" key="3">
    <citation type="journal article" date="2010" name="Genome Res.">
        <title>Population genomic sequencing of Coccidioides fungi reveals recent hybridization and transposon control.</title>
        <authorList>
            <person name="Neafsey D.E."/>
            <person name="Barker B.M."/>
            <person name="Sharpton T.J."/>
            <person name="Stajich J.E."/>
            <person name="Park D.J."/>
            <person name="Whiston E."/>
            <person name="Hung C.-Y."/>
            <person name="McMahan C."/>
            <person name="White J."/>
            <person name="Sykes S."/>
            <person name="Heiman D."/>
            <person name="Young S."/>
            <person name="Zeng Q."/>
            <person name="Abouelleil A."/>
            <person name="Aftuck L."/>
            <person name="Bessette D."/>
            <person name="Brown A."/>
            <person name="FitzGerald M."/>
            <person name="Lui A."/>
            <person name="Macdonald J.P."/>
            <person name="Priest M."/>
            <person name="Orbach M.J."/>
            <person name="Galgiani J.N."/>
            <person name="Kirkland T.N."/>
            <person name="Cole G.T."/>
            <person name="Birren B.W."/>
            <person name="Henn M.R."/>
            <person name="Taylor J.W."/>
            <person name="Rounsley S.D."/>
        </authorList>
    </citation>
    <scope>NUCLEOTIDE SEQUENCE [LARGE SCALE GENOMIC DNA]</scope>
    <source>
        <strain evidence="2">RMSCC 3488</strain>
    </source>
</reference>
<name>A0A0J6FL36_COCPO</name>
<dbReference type="Proteomes" id="UP000054567">
    <property type="component" value="Unassembled WGS sequence"/>
</dbReference>
<organism evidence="1 2">
    <name type="scientific">Coccidioides posadasii RMSCC 3488</name>
    <dbReference type="NCBI Taxonomy" id="454284"/>
    <lineage>
        <taxon>Eukaryota</taxon>
        <taxon>Fungi</taxon>
        <taxon>Dikarya</taxon>
        <taxon>Ascomycota</taxon>
        <taxon>Pezizomycotina</taxon>
        <taxon>Eurotiomycetes</taxon>
        <taxon>Eurotiomycetidae</taxon>
        <taxon>Onygenales</taxon>
        <taxon>Onygenaceae</taxon>
        <taxon>Coccidioides</taxon>
    </lineage>
</organism>
<accession>A0A0J6FL36</accession>
<protein>
    <submittedName>
        <fullName evidence="1">Uncharacterized protein</fullName>
    </submittedName>
</protein>
<proteinExistence type="predicted"/>
<reference evidence="2" key="2">
    <citation type="journal article" date="2009" name="Genome Res.">
        <title>Comparative genomic analyses of the human fungal pathogens Coccidioides and their relatives.</title>
        <authorList>
            <person name="Sharpton T.J."/>
            <person name="Stajich J.E."/>
            <person name="Rounsley S.D."/>
            <person name="Gardner M.J."/>
            <person name="Wortman J.R."/>
            <person name="Jordar V.S."/>
            <person name="Maiti R."/>
            <person name="Kodira C.D."/>
            <person name="Neafsey D.E."/>
            <person name="Zeng Q."/>
            <person name="Hung C.-Y."/>
            <person name="McMahan C."/>
            <person name="Muszewska A."/>
            <person name="Grynberg M."/>
            <person name="Mandel M.A."/>
            <person name="Kellner E.M."/>
            <person name="Barker B.M."/>
            <person name="Galgiani J.N."/>
            <person name="Orbach M.J."/>
            <person name="Kirkland T.N."/>
            <person name="Cole G.T."/>
            <person name="Henn M.R."/>
            <person name="Birren B.W."/>
            <person name="Taylor J.W."/>
        </authorList>
    </citation>
    <scope>NUCLEOTIDE SEQUENCE [LARGE SCALE GENOMIC DNA]</scope>
    <source>
        <strain evidence="2">RMSCC 3488</strain>
    </source>
</reference>
<evidence type="ECO:0000313" key="2">
    <source>
        <dbReference type="Proteomes" id="UP000054567"/>
    </source>
</evidence>
<evidence type="ECO:0000313" key="1">
    <source>
        <dbReference type="EMBL" id="KMM71053.1"/>
    </source>
</evidence>
<dbReference type="EMBL" id="DS268112">
    <property type="protein sequence ID" value="KMM71053.1"/>
    <property type="molecule type" value="Genomic_DNA"/>
</dbReference>
<dbReference type="AlphaFoldDB" id="A0A0J6FL36"/>